<evidence type="ECO:0000313" key="2">
    <source>
        <dbReference type="EMBL" id="UXZ93978.1"/>
    </source>
</evidence>
<dbReference type="Pfam" id="PF11154">
    <property type="entry name" value="DUF2934"/>
    <property type="match status" value="1"/>
</dbReference>
<accession>A0ABY6F8C8</accession>
<sequence>MSADEKRIREFAYQIWESEGKPSGQDARHWEMARKLAEAEALAPDKSTARKATKPKLPKVDAKPAADKAKPATAKSAPKAAPKPASKPAAAPAAKPAAKPASKPAAVKSKPAPAATQAEQPAKPAAKKPAAKPAAKKPGKPSAP</sequence>
<evidence type="ECO:0000313" key="3">
    <source>
        <dbReference type="Proteomes" id="UP001063228"/>
    </source>
</evidence>
<dbReference type="EMBL" id="CP081201">
    <property type="protein sequence ID" value="UXZ93978.1"/>
    <property type="molecule type" value="Genomic_DNA"/>
</dbReference>
<organism evidence="2 3">
    <name type="scientific">Pseudomonas phytophila</name>
    <dbReference type="NCBI Taxonomy" id="2867264"/>
    <lineage>
        <taxon>Bacteria</taxon>
        <taxon>Pseudomonadati</taxon>
        <taxon>Pseudomonadota</taxon>
        <taxon>Gammaproteobacteria</taxon>
        <taxon>Pseudomonadales</taxon>
        <taxon>Pseudomonadaceae</taxon>
        <taxon>Pseudomonas</taxon>
    </lineage>
</organism>
<feature type="compositionally biased region" description="Low complexity" evidence="1">
    <location>
        <begin position="71"/>
        <end position="124"/>
    </location>
</feature>
<dbReference type="Proteomes" id="UP001063228">
    <property type="component" value="Chromosome"/>
</dbReference>
<feature type="region of interest" description="Disordered" evidence="1">
    <location>
        <begin position="39"/>
        <end position="144"/>
    </location>
</feature>
<feature type="compositionally biased region" description="Basic and acidic residues" evidence="1">
    <location>
        <begin position="58"/>
        <end position="70"/>
    </location>
</feature>
<gene>
    <name evidence="2" type="ORF">K3169_16510</name>
</gene>
<protein>
    <submittedName>
        <fullName evidence="2">DUF2934 domain-containing protein</fullName>
    </submittedName>
</protein>
<proteinExistence type="predicted"/>
<reference evidence="2" key="1">
    <citation type="submission" date="2021-08" db="EMBL/GenBank/DDBJ databases">
        <title>Complete genome sequence of Pseudomonas phytophila.</title>
        <authorList>
            <person name="Weir B.S."/>
            <person name="Templeton M.D."/>
            <person name="Arshed S."/>
            <person name="Andersen M.T."/>
            <person name="Jayaraman J."/>
        </authorList>
    </citation>
    <scope>NUCLEOTIDE SEQUENCE</scope>
    <source>
        <strain evidence="2">ICMP 23753</strain>
    </source>
</reference>
<dbReference type="InterPro" id="IPR021327">
    <property type="entry name" value="DUF2934"/>
</dbReference>
<feature type="compositionally biased region" description="Basic residues" evidence="1">
    <location>
        <begin position="125"/>
        <end position="144"/>
    </location>
</feature>
<dbReference type="RefSeq" id="WP_027902671.1">
    <property type="nucleotide sequence ID" value="NZ_CP081201.1"/>
</dbReference>
<evidence type="ECO:0000256" key="1">
    <source>
        <dbReference type="SAM" id="MobiDB-lite"/>
    </source>
</evidence>
<name>A0ABY6F8C8_9PSED</name>
<keyword evidence="3" id="KW-1185">Reference proteome</keyword>